<gene>
    <name evidence="4" type="ORF">DESPIGER_0176</name>
</gene>
<name>A0A1K1LF77_9BACT</name>
<comment type="similarity">
    <text evidence="1">Belongs to the myoviridae tail sheath protein family.</text>
</comment>
<evidence type="ECO:0000259" key="2">
    <source>
        <dbReference type="Pfam" id="PF04984"/>
    </source>
</evidence>
<keyword evidence="5" id="KW-1185">Reference proteome</keyword>
<sequence>MAVSFNAIPADIRVPLTYIEFDNSGAVSGTPVMEWRVLLLGQAEADCAGELLKPVLMNTADQAARLWGQGSQIADMVRYAKRNSTMLEIWAMAVPDDESAVAATGEVTLSGKCTATGVLCLYVGGRRVRVQAVGGEELAATVERVVQAVNADGELPVTAAVKDASPGVLTLTCKWKGATGNDIDLAVNLSTDDSFPAGLTASCGKMASGAADPDMESIIAAMGDTWWKALVLPWNQKDGRVLLEEWLDAQFGPLRQQECQAFLAYRGTLSETSTYGNAGNSQLVSCMGIGSIPTSPWNVAAAYALQAATSLANDPARPLQTLELVGVMAPPREKRWSMEERNILLYDGIATYRIASDDTVQIEREVTMYQTNAWGSPDPSYLDVQTVATLGYWRYAVNARIQQKFPRHKLADDGTAYGPGNAVVTPSVIRAELIALMRELEEKGLVENVETFKEQLIVERNADDRNRVDVLAPPDLVNQFRIFACLTRFVL</sequence>
<evidence type="ECO:0000313" key="4">
    <source>
        <dbReference type="EMBL" id="SFV72078.1"/>
    </source>
</evidence>
<dbReference type="EMBL" id="LT630450">
    <property type="protein sequence ID" value="SFV72078.1"/>
    <property type="molecule type" value="Genomic_DNA"/>
</dbReference>
<dbReference type="Pfam" id="PF04984">
    <property type="entry name" value="Phage_sheath_1"/>
    <property type="match status" value="1"/>
</dbReference>
<evidence type="ECO:0000313" key="5">
    <source>
        <dbReference type="Proteomes" id="UP000186323"/>
    </source>
</evidence>
<dbReference type="RefSeq" id="WP_072331852.1">
    <property type="nucleotide sequence ID" value="NZ_DYVD01000075.1"/>
</dbReference>
<feature type="domain" description="Tail sheath protein C-terminal" evidence="3">
    <location>
        <begin position="377"/>
        <end position="487"/>
    </location>
</feature>
<dbReference type="PIRSF" id="PIRSF007349">
    <property type="entry name" value="Tsp_L"/>
    <property type="match status" value="1"/>
</dbReference>
<dbReference type="InterPro" id="IPR035089">
    <property type="entry name" value="Phage_sheath_subtilisin"/>
</dbReference>
<feature type="domain" description="Tail sheath protein subtilisin-like" evidence="2">
    <location>
        <begin position="210"/>
        <end position="368"/>
    </location>
</feature>
<dbReference type="OrthoDB" id="5442644at2"/>
<dbReference type="AlphaFoldDB" id="A0A1K1LF77"/>
<dbReference type="Pfam" id="PF17482">
    <property type="entry name" value="Phage_sheath_1C"/>
    <property type="match status" value="1"/>
</dbReference>
<proteinExistence type="inferred from homology"/>
<reference evidence="5" key="1">
    <citation type="submission" date="2016-10" db="EMBL/GenBank/DDBJ databases">
        <authorList>
            <person name="Wegmann U."/>
        </authorList>
    </citation>
    <scope>NUCLEOTIDE SEQUENCE [LARGE SCALE GENOMIC DNA]</scope>
</reference>
<dbReference type="KEGG" id="dpg:DESPIGER_0176"/>
<evidence type="ECO:0000256" key="1">
    <source>
        <dbReference type="ARBA" id="ARBA00008005"/>
    </source>
</evidence>
<organism evidence="4 5">
    <name type="scientific">Desulfovibrio piger</name>
    <dbReference type="NCBI Taxonomy" id="901"/>
    <lineage>
        <taxon>Bacteria</taxon>
        <taxon>Pseudomonadati</taxon>
        <taxon>Thermodesulfobacteriota</taxon>
        <taxon>Desulfovibrionia</taxon>
        <taxon>Desulfovibrionales</taxon>
        <taxon>Desulfovibrionaceae</taxon>
        <taxon>Desulfovibrio</taxon>
    </lineage>
</organism>
<dbReference type="Proteomes" id="UP000186323">
    <property type="component" value="Chromosome I"/>
</dbReference>
<evidence type="ECO:0000259" key="3">
    <source>
        <dbReference type="Pfam" id="PF17482"/>
    </source>
</evidence>
<dbReference type="InterPro" id="IPR007067">
    <property type="entry name" value="Tail_sheath"/>
</dbReference>
<protein>
    <submittedName>
        <fullName evidence="4">Bacteriophage tail sheath protein</fullName>
    </submittedName>
</protein>
<accession>A0A1K1LF77</accession>
<dbReference type="InterPro" id="IPR020287">
    <property type="entry name" value="Tail_sheath_C"/>
</dbReference>